<reference evidence="2" key="1">
    <citation type="submission" date="2022-08" db="EMBL/GenBank/DDBJ databases">
        <title>Alicyclobacillus fastidiosus DSM 17978, complete genome.</title>
        <authorList>
            <person name="Wang Q."/>
            <person name="Cai R."/>
            <person name="Wang Z."/>
        </authorList>
    </citation>
    <scope>NUCLEOTIDE SEQUENCE</scope>
    <source>
        <strain evidence="2">DSM 17978</strain>
    </source>
</reference>
<evidence type="ECO:0000256" key="1">
    <source>
        <dbReference type="SAM" id="MobiDB-lite"/>
    </source>
</evidence>
<dbReference type="RefSeq" id="WP_268005744.1">
    <property type="nucleotide sequence ID" value="NZ_BSUT01000001.1"/>
</dbReference>
<keyword evidence="3" id="KW-1185">Reference proteome</keyword>
<evidence type="ECO:0000313" key="2">
    <source>
        <dbReference type="EMBL" id="WAH41845.1"/>
    </source>
</evidence>
<protein>
    <submittedName>
        <fullName evidence="2">Uncharacterized protein</fullName>
    </submittedName>
</protein>
<proteinExistence type="predicted"/>
<organism evidence="2 3">
    <name type="scientific">Alicyclobacillus fastidiosus</name>
    <dbReference type="NCBI Taxonomy" id="392011"/>
    <lineage>
        <taxon>Bacteria</taxon>
        <taxon>Bacillati</taxon>
        <taxon>Bacillota</taxon>
        <taxon>Bacilli</taxon>
        <taxon>Bacillales</taxon>
        <taxon>Alicyclobacillaceae</taxon>
        <taxon>Alicyclobacillus</taxon>
    </lineage>
</organism>
<dbReference type="Proteomes" id="UP001164761">
    <property type="component" value="Chromosome"/>
</dbReference>
<evidence type="ECO:0000313" key="3">
    <source>
        <dbReference type="Proteomes" id="UP001164761"/>
    </source>
</evidence>
<name>A0ABY6ZGJ3_9BACL</name>
<feature type="region of interest" description="Disordered" evidence="1">
    <location>
        <begin position="69"/>
        <end position="111"/>
    </location>
</feature>
<sequence>MAFTTTRRAGRCPGFAQFTARDGCRLKQAMGESVTCGSRLGGGCWDTGFCVVRQRAAKPLERGNLAYRTSPLPATYPGPDSASPIAPHTQMYNPDADLRHPPDTIDQLFTT</sequence>
<gene>
    <name evidence="2" type="ORF">NZD89_27205</name>
</gene>
<accession>A0ABY6ZGJ3</accession>
<dbReference type="EMBL" id="CP104067">
    <property type="protein sequence ID" value="WAH41845.1"/>
    <property type="molecule type" value="Genomic_DNA"/>
</dbReference>